<dbReference type="InterPro" id="IPR023298">
    <property type="entry name" value="ATPase_P-typ_TM_dom_sf"/>
</dbReference>
<dbReference type="AlphaFoldDB" id="A0A9Q0E5L0"/>
<feature type="compositionally biased region" description="Low complexity" evidence="4">
    <location>
        <begin position="394"/>
        <end position="405"/>
    </location>
</feature>
<accession>A0A9Q0E5L0</accession>
<evidence type="ECO:0000256" key="3">
    <source>
        <dbReference type="ARBA" id="ARBA00022842"/>
    </source>
</evidence>
<keyword evidence="5" id="KW-0472">Membrane</keyword>
<evidence type="ECO:0000313" key="7">
    <source>
        <dbReference type="EMBL" id="KAJ3599731.1"/>
    </source>
</evidence>
<dbReference type="SUPFAM" id="SSF81665">
    <property type="entry name" value="Calcium ATPase, transmembrane domain M"/>
    <property type="match status" value="1"/>
</dbReference>
<feature type="transmembrane region" description="Helical" evidence="5">
    <location>
        <begin position="140"/>
        <end position="160"/>
    </location>
</feature>
<dbReference type="PANTHER" id="PTHR24092">
    <property type="entry name" value="PROBABLE PHOSPHOLIPID-TRANSPORTING ATPASE"/>
    <property type="match status" value="1"/>
</dbReference>
<dbReference type="GO" id="GO:0140326">
    <property type="term" value="F:ATPase-coupled intramembrane lipid transporter activity"/>
    <property type="evidence" value="ECO:0007669"/>
    <property type="project" value="TreeGrafter"/>
</dbReference>
<dbReference type="EMBL" id="JANIIK010000048">
    <property type="protein sequence ID" value="KAJ3599731.1"/>
    <property type="molecule type" value="Genomic_DNA"/>
</dbReference>
<sequence length="447" mass="50452">MASDFALPRFQYLQKLLLVHGHWCYSRLANMILYFFYKNAMFVALIFWFQFHCGFSGSSMVDQWYLVFFNLMFSAFPQLVTGTLDKDVSSRALQALPQLYMNGQNSEEYKPYMFWMNMMDAFYQSLVCFFIPYFTKTWTWMNWASMVFSVCLFFAVALSYNWSCPTCYAPSNPYWTIQRLLLDPRFYLLCLVTPVTALLPRYFYRACQGSLFPSPTQVGRQLEHLSRQTHGNLPGLGRLAATSDPLGLKAAFASLTKPLPGYLPPKDQPKSARGMPTIPKEPSDPPGGTSECRDPSLVPADRTPPRPDRTPPRPDRTPPRPDRTPPRPDRTPSRPDLAKQCPRDAGGSRGEDSPEWLVIQRSDLSGSSWVSSTPLLPQKELGVEPGVELGVGVEPGVELGAPPGGRSQCVSYTRNREQRWGGSNPQTPPGESRTKQSAADYSQDYRL</sequence>
<dbReference type="Proteomes" id="UP001148018">
    <property type="component" value="Unassembled WGS sequence"/>
</dbReference>
<dbReference type="GO" id="GO:0045332">
    <property type="term" value="P:phospholipid translocation"/>
    <property type="evidence" value="ECO:0007669"/>
    <property type="project" value="TreeGrafter"/>
</dbReference>
<dbReference type="PANTHER" id="PTHR24092:SF81">
    <property type="entry name" value="PHOSPHOLIPID-TRANSPORTING ATPASE VA"/>
    <property type="match status" value="1"/>
</dbReference>
<feature type="region of interest" description="Disordered" evidence="4">
    <location>
        <begin position="394"/>
        <end position="447"/>
    </location>
</feature>
<gene>
    <name evidence="7" type="ORF">NHX12_033687</name>
</gene>
<reference evidence="7" key="1">
    <citation type="submission" date="2022-07" db="EMBL/GenBank/DDBJ databases">
        <title>Chromosome-level genome of Muraenolepis orangiensis.</title>
        <authorList>
            <person name="Kim J."/>
        </authorList>
    </citation>
    <scope>NUCLEOTIDE SEQUENCE</scope>
    <source>
        <strain evidence="7">KU_S4_2022</strain>
        <tissue evidence="7">Muscle</tissue>
    </source>
</reference>
<evidence type="ECO:0000256" key="5">
    <source>
        <dbReference type="SAM" id="Phobius"/>
    </source>
</evidence>
<dbReference type="InterPro" id="IPR032630">
    <property type="entry name" value="P_typ_ATPase_c"/>
</dbReference>
<feature type="region of interest" description="Disordered" evidence="4">
    <location>
        <begin position="257"/>
        <end position="359"/>
    </location>
</feature>
<name>A0A9Q0E5L0_9TELE</name>
<feature type="transmembrane region" description="Helical" evidence="5">
    <location>
        <begin position="32"/>
        <end position="51"/>
    </location>
</feature>
<dbReference type="Pfam" id="PF16212">
    <property type="entry name" value="PhoLip_ATPase_C"/>
    <property type="match status" value="1"/>
</dbReference>
<feature type="compositionally biased region" description="Basic and acidic residues" evidence="4">
    <location>
        <begin position="303"/>
        <end position="337"/>
    </location>
</feature>
<organism evidence="7 8">
    <name type="scientific">Muraenolepis orangiensis</name>
    <name type="common">Patagonian moray cod</name>
    <dbReference type="NCBI Taxonomy" id="630683"/>
    <lineage>
        <taxon>Eukaryota</taxon>
        <taxon>Metazoa</taxon>
        <taxon>Chordata</taxon>
        <taxon>Craniata</taxon>
        <taxon>Vertebrata</taxon>
        <taxon>Euteleostomi</taxon>
        <taxon>Actinopterygii</taxon>
        <taxon>Neopterygii</taxon>
        <taxon>Teleostei</taxon>
        <taxon>Neoteleostei</taxon>
        <taxon>Acanthomorphata</taxon>
        <taxon>Zeiogadaria</taxon>
        <taxon>Gadariae</taxon>
        <taxon>Gadiformes</taxon>
        <taxon>Muraenolepidoidei</taxon>
        <taxon>Muraenolepididae</taxon>
        <taxon>Muraenolepis</taxon>
    </lineage>
</organism>
<evidence type="ECO:0000259" key="6">
    <source>
        <dbReference type="Pfam" id="PF16212"/>
    </source>
</evidence>
<dbReference type="GO" id="GO:0046872">
    <property type="term" value="F:metal ion binding"/>
    <property type="evidence" value="ECO:0007669"/>
    <property type="project" value="UniProtKB-KW"/>
</dbReference>
<keyword evidence="3" id="KW-0460">Magnesium</keyword>
<feature type="transmembrane region" description="Helical" evidence="5">
    <location>
        <begin position="63"/>
        <end position="84"/>
    </location>
</feature>
<feature type="transmembrane region" description="Helical" evidence="5">
    <location>
        <begin position="114"/>
        <end position="134"/>
    </location>
</feature>
<dbReference type="GO" id="GO:0005886">
    <property type="term" value="C:plasma membrane"/>
    <property type="evidence" value="ECO:0007669"/>
    <property type="project" value="TreeGrafter"/>
</dbReference>
<keyword evidence="5" id="KW-1133">Transmembrane helix</keyword>
<proteinExistence type="predicted"/>
<feature type="domain" description="P-type ATPase C-terminal" evidence="6">
    <location>
        <begin position="1"/>
        <end position="135"/>
    </location>
</feature>
<comment type="caution">
    <text evidence="7">The sequence shown here is derived from an EMBL/GenBank/DDBJ whole genome shotgun (WGS) entry which is preliminary data.</text>
</comment>
<evidence type="ECO:0000313" key="8">
    <source>
        <dbReference type="Proteomes" id="UP001148018"/>
    </source>
</evidence>
<keyword evidence="8" id="KW-1185">Reference proteome</keyword>
<protein>
    <recommendedName>
        <fullName evidence="6">P-type ATPase C-terminal domain-containing protein</fullName>
    </recommendedName>
</protein>
<comment type="subcellular location">
    <subcellularLocation>
        <location evidence="1">Membrane</location>
        <topology evidence="1">Multi-pass membrane protein</topology>
    </subcellularLocation>
</comment>
<keyword evidence="2" id="KW-0479">Metal-binding</keyword>
<evidence type="ECO:0000256" key="4">
    <source>
        <dbReference type="SAM" id="MobiDB-lite"/>
    </source>
</evidence>
<evidence type="ECO:0000256" key="1">
    <source>
        <dbReference type="ARBA" id="ARBA00004141"/>
    </source>
</evidence>
<dbReference type="OrthoDB" id="8740244at2759"/>
<keyword evidence="5" id="KW-0812">Transmembrane</keyword>
<evidence type="ECO:0000256" key="2">
    <source>
        <dbReference type="ARBA" id="ARBA00022723"/>
    </source>
</evidence>